<dbReference type="AlphaFoldDB" id="A0A8S4BSV5"/>
<feature type="compositionally biased region" description="Polar residues" evidence="1">
    <location>
        <begin position="340"/>
        <end position="358"/>
    </location>
</feature>
<dbReference type="Proteomes" id="UP000677803">
    <property type="component" value="Unassembled WGS sequence"/>
</dbReference>
<dbReference type="OrthoDB" id="8962263at2759"/>
<name>A0A8S4BSV5_9TELE</name>
<evidence type="ECO:0000313" key="2">
    <source>
        <dbReference type="EMBL" id="CAG6022017.1"/>
    </source>
</evidence>
<organism evidence="2 3">
    <name type="scientific">Menidia menidia</name>
    <name type="common">Atlantic silverside</name>
    <dbReference type="NCBI Taxonomy" id="238744"/>
    <lineage>
        <taxon>Eukaryota</taxon>
        <taxon>Metazoa</taxon>
        <taxon>Chordata</taxon>
        <taxon>Craniata</taxon>
        <taxon>Vertebrata</taxon>
        <taxon>Euteleostomi</taxon>
        <taxon>Actinopterygii</taxon>
        <taxon>Neopterygii</taxon>
        <taxon>Teleostei</taxon>
        <taxon>Neoteleostei</taxon>
        <taxon>Acanthomorphata</taxon>
        <taxon>Ovalentaria</taxon>
        <taxon>Atherinomorphae</taxon>
        <taxon>Atheriniformes</taxon>
        <taxon>Atherinopsidae</taxon>
        <taxon>Menidiinae</taxon>
        <taxon>Menidia</taxon>
    </lineage>
</organism>
<keyword evidence="3" id="KW-1185">Reference proteome</keyword>
<evidence type="ECO:0000313" key="3">
    <source>
        <dbReference type="Proteomes" id="UP000677803"/>
    </source>
</evidence>
<gene>
    <name evidence="2" type="ORF">MMEN_LOCUS22199</name>
</gene>
<reference evidence="2" key="1">
    <citation type="submission" date="2021-05" db="EMBL/GenBank/DDBJ databases">
        <authorList>
            <person name="Tigano A."/>
        </authorList>
    </citation>
    <scope>NUCLEOTIDE SEQUENCE</scope>
</reference>
<protein>
    <submittedName>
        <fullName evidence="2">(Atlantic silverside) hypothetical protein</fullName>
    </submittedName>
</protein>
<dbReference type="EMBL" id="CAJRST010041110">
    <property type="protein sequence ID" value="CAG6022017.1"/>
    <property type="molecule type" value="Genomic_DNA"/>
</dbReference>
<comment type="caution">
    <text evidence="2">The sequence shown here is derived from an EMBL/GenBank/DDBJ whole genome shotgun (WGS) entry which is preliminary data.</text>
</comment>
<feature type="region of interest" description="Disordered" evidence="1">
    <location>
        <begin position="340"/>
        <end position="368"/>
    </location>
</feature>
<evidence type="ECO:0000256" key="1">
    <source>
        <dbReference type="SAM" id="MobiDB-lite"/>
    </source>
</evidence>
<sequence length="445" mass="51204">MDIFRSLFVLNRVFFTTFFGTFGTIAEDGNIQHLKIRFITHPNKCSLNTADLSYIPGVSVRDFEAEVADLKASDMWVIDAYLYLHLEKSQILGWDHQCLAPELHMQETILGCMAEELMNPESGMDTFDDATLSVLEAASLDEEALKVLSRDDLGDLFPGPENFLKRKKLWNFISENCENTTDQYASNCAMPPCQPETSTPISADKKMKMPDPPEYFVYTDSELDMVRSRYFALLCKGKEKNDKMSKELCCRLVRNTITSMVAILRASPMGKEVRYPSKLEMRAMSQKIIDYYPMLRDDDLNMPYLTIYTKMYKRLQNMRGRALYHKEEWQRLLSSADNQDMETDWTNTSNSSDNTVRLESNDDLSEDNSCAVGQDSLKMQARHYKTLSNMYNKSNAKPNQSDVAQVLDLEFEARRALFDADVTREEDRPAKIFAAYPCFKDVRNV</sequence>
<accession>A0A8S4BSV5</accession>
<proteinExistence type="predicted"/>